<proteinExistence type="predicted"/>
<gene>
    <name evidence="1" type="ORF">CEXT_683621</name>
</gene>
<protein>
    <submittedName>
        <fullName evidence="1">Uncharacterized protein</fullName>
    </submittedName>
</protein>
<evidence type="ECO:0000313" key="2">
    <source>
        <dbReference type="Proteomes" id="UP001054945"/>
    </source>
</evidence>
<organism evidence="1 2">
    <name type="scientific">Caerostris extrusa</name>
    <name type="common">Bark spider</name>
    <name type="synonym">Caerostris bankana</name>
    <dbReference type="NCBI Taxonomy" id="172846"/>
    <lineage>
        <taxon>Eukaryota</taxon>
        <taxon>Metazoa</taxon>
        <taxon>Ecdysozoa</taxon>
        <taxon>Arthropoda</taxon>
        <taxon>Chelicerata</taxon>
        <taxon>Arachnida</taxon>
        <taxon>Araneae</taxon>
        <taxon>Araneomorphae</taxon>
        <taxon>Entelegynae</taxon>
        <taxon>Araneoidea</taxon>
        <taxon>Araneidae</taxon>
        <taxon>Caerostris</taxon>
    </lineage>
</organism>
<keyword evidence="2" id="KW-1185">Reference proteome</keyword>
<reference evidence="1 2" key="1">
    <citation type="submission" date="2021-06" db="EMBL/GenBank/DDBJ databases">
        <title>Caerostris extrusa draft genome.</title>
        <authorList>
            <person name="Kono N."/>
            <person name="Arakawa K."/>
        </authorList>
    </citation>
    <scope>NUCLEOTIDE SEQUENCE [LARGE SCALE GENOMIC DNA]</scope>
</reference>
<dbReference type="EMBL" id="BPLR01004965">
    <property type="protein sequence ID" value="GIX98821.1"/>
    <property type="molecule type" value="Genomic_DNA"/>
</dbReference>
<evidence type="ECO:0000313" key="1">
    <source>
        <dbReference type="EMBL" id="GIX98821.1"/>
    </source>
</evidence>
<comment type="caution">
    <text evidence="1">The sequence shown here is derived from an EMBL/GenBank/DDBJ whole genome shotgun (WGS) entry which is preliminary data.</text>
</comment>
<name>A0AAV4PP18_CAEEX</name>
<sequence length="104" mass="12472">MPPVKSIVLNYGGTDRKIENTQEKTRARQQNQLLNPLRNKDTALEKRLLVLKKVSIQDFEKLKAVLVVYFTLMLELNGREICDKNYFSFKERYLEEYRRILHLR</sequence>
<dbReference type="Proteomes" id="UP001054945">
    <property type="component" value="Unassembled WGS sequence"/>
</dbReference>
<dbReference type="AlphaFoldDB" id="A0AAV4PP18"/>
<accession>A0AAV4PP18</accession>